<keyword evidence="2" id="KW-1185">Reference proteome</keyword>
<comment type="caution">
    <text evidence="1">The sequence shown here is derived from an EMBL/GenBank/DDBJ whole genome shotgun (WGS) entry which is preliminary data.</text>
</comment>
<protein>
    <submittedName>
        <fullName evidence="1">Uncharacterized protein</fullName>
    </submittedName>
</protein>
<sequence length="72" mass="7973">MRAPKTGKLIFKVCTQFSVVSRQDIVLPSTGLDMGECEKISKTSLAVVGKMVKQSQYNEDPNVLYVSSFCKI</sequence>
<accession>A0A5E4CWH7</accession>
<reference evidence="1" key="1">
    <citation type="submission" date="2019-04" db="EMBL/GenBank/DDBJ databases">
        <authorList>
            <person name="Alioto T."/>
            <person name="Alioto T."/>
        </authorList>
    </citation>
    <scope>NUCLEOTIDE SEQUENCE [LARGE SCALE GENOMIC DNA]</scope>
</reference>
<dbReference type="AlphaFoldDB" id="A0A5E4CWH7"/>
<dbReference type="EMBL" id="CABDUW010002112">
    <property type="protein sequence ID" value="VTJ85509.1"/>
    <property type="molecule type" value="Genomic_DNA"/>
</dbReference>
<feature type="non-terminal residue" evidence="1">
    <location>
        <position position="72"/>
    </location>
</feature>
<proteinExistence type="predicted"/>
<evidence type="ECO:0000313" key="1">
    <source>
        <dbReference type="EMBL" id="VTJ85509.1"/>
    </source>
</evidence>
<gene>
    <name evidence="1" type="ORF">MONAX_5E029501</name>
</gene>
<dbReference type="Proteomes" id="UP000335636">
    <property type="component" value="Unassembled WGS sequence"/>
</dbReference>
<evidence type="ECO:0000313" key="2">
    <source>
        <dbReference type="Proteomes" id="UP000335636"/>
    </source>
</evidence>
<organism evidence="1 2">
    <name type="scientific">Marmota monax</name>
    <name type="common">Woodchuck</name>
    <dbReference type="NCBI Taxonomy" id="9995"/>
    <lineage>
        <taxon>Eukaryota</taxon>
        <taxon>Metazoa</taxon>
        <taxon>Chordata</taxon>
        <taxon>Craniata</taxon>
        <taxon>Vertebrata</taxon>
        <taxon>Euteleostomi</taxon>
        <taxon>Mammalia</taxon>
        <taxon>Eutheria</taxon>
        <taxon>Euarchontoglires</taxon>
        <taxon>Glires</taxon>
        <taxon>Rodentia</taxon>
        <taxon>Sciuromorpha</taxon>
        <taxon>Sciuridae</taxon>
        <taxon>Xerinae</taxon>
        <taxon>Marmotini</taxon>
        <taxon>Marmota</taxon>
    </lineage>
</organism>
<name>A0A5E4CWH7_MARMO</name>